<proteinExistence type="predicted"/>
<comment type="caution">
    <text evidence="3">The sequence shown here is derived from an EMBL/GenBank/DDBJ whole genome shotgun (WGS) entry which is preliminary data.</text>
</comment>
<keyword evidence="2" id="KW-0812">Transmembrane</keyword>
<feature type="compositionally biased region" description="Acidic residues" evidence="1">
    <location>
        <begin position="46"/>
        <end position="73"/>
    </location>
</feature>
<dbReference type="Proteomes" id="UP000599074">
    <property type="component" value="Unassembled WGS sequence"/>
</dbReference>
<sequence>MSGVYSDPVLVLTLITVVLWLAVIGWRLWRRERADGEGRSARGWADEPDWDETYADGFDEAETDEDEAPDWDDEPRPAERPLPAAQRAEVAINPGKCMRFAFCEHEAPAVFKLTGDRIDYKPSVPADQVDAVAMAVKVCPARAITMKLPGVKPYLPQPPVDDDARRPVRR</sequence>
<evidence type="ECO:0008006" key="5">
    <source>
        <dbReference type="Google" id="ProtNLM"/>
    </source>
</evidence>
<dbReference type="EMBL" id="BOON01000031">
    <property type="protein sequence ID" value="GII23728.1"/>
    <property type="molecule type" value="Genomic_DNA"/>
</dbReference>
<dbReference type="Gene3D" id="3.30.70.20">
    <property type="match status" value="1"/>
</dbReference>
<keyword evidence="2" id="KW-1133">Transmembrane helix</keyword>
<reference evidence="3" key="1">
    <citation type="submission" date="2021-01" db="EMBL/GenBank/DDBJ databases">
        <title>Whole genome shotgun sequence of Planosporangium mesophilum NBRC 109066.</title>
        <authorList>
            <person name="Komaki H."/>
            <person name="Tamura T."/>
        </authorList>
    </citation>
    <scope>NUCLEOTIDE SEQUENCE</scope>
    <source>
        <strain evidence="3">NBRC 109066</strain>
    </source>
</reference>
<evidence type="ECO:0000256" key="2">
    <source>
        <dbReference type="SAM" id="Phobius"/>
    </source>
</evidence>
<organism evidence="3 4">
    <name type="scientific">Planosporangium mesophilum</name>
    <dbReference type="NCBI Taxonomy" id="689768"/>
    <lineage>
        <taxon>Bacteria</taxon>
        <taxon>Bacillati</taxon>
        <taxon>Actinomycetota</taxon>
        <taxon>Actinomycetes</taxon>
        <taxon>Micromonosporales</taxon>
        <taxon>Micromonosporaceae</taxon>
        <taxon>Planosporangium</taxon>
    </lineage>
</organism>
<dbReference type="SUPFAM" id="SSF54862">
    <property type="entry name" value="4Fe-4S ferredoxins"/>
    <property type="match status" value="1"/>
</dbReference>
<gene>
    <name evidence="3" type="ORF">Pme01_33250</name>
</gene>
<evidence type="ECO:0000313" key="3">
    <source>
        <dbReference type="EMBL" id="GII23728.1"/>
    </source>
</evidence>
<protein>
    <recommendedName>
        <fullName evidence="5">Ferredoxin</fullName>
    </recommendedName>
</protein>
<name>A0A8J3TC32_9ACTN</name>
<dbReference type="AlphaFoldDB" id="A0A8J3TC32"/>
<accession>A0A8J3TC32</accession>
<dbReference type="Pfam" id="PF13459">
    <property type="entry name" value="Fer4_15"/>
    <property type="match status" value="1"/>
</dbReference>
<keyword evidence="2" id="KW-0472">Membrane</keyword>
<keyword evidence="4" id="KW-1185">Reference proteome</keyword>
<evidence type="ECO:0000256" key="1">
    <source>
        <dbReference type="SAM" id="MobiDB-lite"/>
    </source>
</evidence>
<feature type="transmembrane region" description="Helical" evidence="2">
    <location>
        <begin position="12"/>
        <end position="29"/>
    </location>
</feature>
<feature type="region of interest" description="Disordered" evidence="1">
    <location>
        <begin position="37"/>
        <end position="87"/>
    </location>
</feature>
<evidence type="ECO:0000313" key="4">
    <source>
        <dbReference type="Proteomes" id="UP000599074"/>
    </source>
</evidence>